<dbReference type="EMBL" id="CP090978">
    <property type="protein sequence ID" value="UJF35573.1"/>
    <property type="molecule type" value="Genomic_DNA"/>
</dbReference>
<dbReference type="SUPFAM" id="SSF49265">
    <property type="entry name" value="Fibronectin type III"/>
    <property type="match status" value="1"/>
</dbReference>
<dbReference type="InterPro" id="IPR036116">
    <property type="entry name" value="FN3_sf"/>
</dbReference>
<gene>
    <name evidence="8" type="ORF">L0M14_11010</name>
</gene>
<dbReference type="InterPro" id="IPR003961">
    <property type="entry name" value="FN3_dom"/>
</dbReference>
<keyword evidence="3" id="KW-0063">Aspartyl esterase</keyword>
<evidence type="ECO:0000259" key="7">
    <source>
        <dbReference type="PROSITE" id="PS50853"/>
    </source>
</evidence>
<sequence>MKKALHIGVCLLLMLQVMLVSGTAAVHAAESMISSQRQAVSYAQAVGAPAVPTDVSGIANDGSVELTWSAAAGAIQYSVMRSTVSGGPYTTIESGLTTTSFIDTAIVNGTTYYYVISASNTSGESTASEEVALNPAMVITVAQNGTGDFSSIKSALESIPSNNTSRKIIYIKAGSYNEKLSVTVPYVSFIGEGRDKTTIFYNDNETTPANSSGTATLSVLDTATLTVGGTKDRSDGTRASADHFYAANLSIENRSDVSKGRALAARVISDQVVFENVRFVGYQDTLYAGVNYFDKTGRQYYRNCEIKGSVDFIYGPSPAAVFDQCDIVSINGESRSGGYITAGATQNPSGDKPGFVFLNSRLLKDSTTRGKHYLGRPWQDQPTVHYINTWMDDHIHQDGWSPMTDNLTYHYSEYNSTGPGASPSTRKLGTDTDPSHFAMAADQASTFTIPHIFDGWDPSIRIIYPKVLQSVVPIVDPALPDGISGSYTKPVLVYMEVNNDVPASKQVQYRVNHGAWTDYTEAFTVGDEGTNTVEYRYVDPLGTPSTSKNSIIKINYTEAKRTPAFPGAEGGGMYASGGRGGAVYVVSNLLDYADGAAPIPGSFRDAVSQPNRTIIFSVSGTINLVQPITIGQPNLTIAGQTAPGDGIALSGYAVKIGNGSSSSGGNMVVRYIRFRGGINQLDDTFNITGDNVIVDHISGSWSTDELFSSENNKNFTLQWSFITDSLNHSIHTKGPHGYGGIWGGSNATFAHNLITNHINRNPRFARATDIPNYPQKIDFRNNVIYNWAGNTIYGGEMATGINIINNYFKPGPNTYAAFTRIVSPSGGDAGGGAFYVNGNYVAGDPEVTANNVKGIITADTYTLKSTPFVYPDANDTIGGPTTTDTAETAYEKVLLNGGASLPKRDSLDARIVNEVKNGTGRTVNTIENDGGLPELYSLPAPADSDGDGMPDSWELGHGLNPTDSGLDASGNPIPGSQNGSFGDMDGNGYTNLEDYINSLADTPVSLNPTVVIHAPTMHQAYTMSEPIQIRADAAAAASGASIAKVIFYDRDQQLAEVMSAPYEYTWTDAPEGQHYIYAKAVDSNGVMTLSDAVVTYVNGPENVTSWTSEDIGSVHIPGTANLTGNVYKVKGSGEITTNGKSDSFHFVYKPVKGNFEIYANVAFESEYDDDVKAGFMMRESLEPDSKATGVFLSTDPTDDFSVDTSGRKISVINRSETGGTYTEQLRRSASLKAPFWIKMERLGNKVSGYVSKDGLDWTLVASNDVDYGEPVYVGMAVDAAKSTSNIDYLMAASFTDLTFFGSAQFTLDNPVSETVETPAYTLTGSVTDRVKISIANNGVTVADAVYTEAGESYSKPITLSEGVNTIVVSATNEELFGPVASTKTIVVTYSKASVVYTPSVTIPAVVHSPAYSIMGSISRDANVTVKVNGTVVLDHSKKEKNVSFTVPISFKEGLNEIEISSIDDYQVSGSQTYQVNYVKNWGEQLFTITNLTLADRSGNAVSGLISSTDAAVNLSVHNNSEVHQNGVLVIGLFDQSNHMVRYSMVSGTFAAGEDKQMKAFMKAPDIVLGYKLKAFVWKDTSGQTRISNEVSIP</sequence>
<keyword evidence="4" id="KW-0325">Glycoprotein</keyword>
<evidence type="ECO:0000256" key="1">
    <source>
        <dbReference type="ARBA" id="ARBA00022723"/>
    </source>
</evidence>
<evidence type="ECO:0000256" key="3">
    <source>
        <dbReference type="ARBA" id="ARBA00023085"/>
    </source>
</evidence>
<dbReference type="PANTHER" id="PTHR42970:SF1">
    <property type="entry name" value="PECTATE LYASE C-RELATED"/>
    <property type="match status" value="1"/>
</dbReference>
<dbReference type="Gene3D" id="2.60.120.200">
    <property type="match status" value="1"/>
</dbReference>
<name>A0ABY3SND9_9BACL</name>
<evidence type="ECO:0000256" key="4">
    <source>
        <dbReference type="ARBA" id="ARBA00023180"/>
    </source>
</evidence>
<dbReference type="InterPro" id="IPR013783">
    <property type="entry name" value="Ig-like_fold"/>
</dbReference>
<dbReference type="PROSITE" id="PS00800">
    <property type="entry name" value="PECTINESTERASE_1"/>
    <property type="match status" value="1"/>
</dbReference>
<evidence type="ECO:0000313" key="8">
    <source>
        <dbReference type="EMBL" id="UJF35573.1"/>
    </source>
</evidence>
<feature type="region of interest" description="Disordered" evidence="5">
    <location>
        <begin position="965"/>
        <end position="986"/>
    </location>
</feature>
<evidence type="ECO:0000256" key="6">
    <source>
        <dbReference type="SAM" id="SignalP"/>
    </source>
</evidence>
<dbReference type="Gene3D" id="2.160.20.10">
    <property type="entry name" value="Single-stranded right-handed beta-helix, Pectin lyase-like"/>
    <property type="match status" value="2"/>
</dbReference>
<organism evidence="8 9">
    <name type="scientific">Paenibacillus hexagrammi</name>
    <dbReference type="NCBI Taxonomy" id="2908839"/>
    <lineage>
        <taxon>Bacteria</taxon>
        <taxon>Bacillati</taxon>
        <taxon>Bacillota</taxon>
        <taxon>Bacilli</taxon>
        <taxon>Bacillales</taxon>
        <taxon>Paenibacillaceae</taxon>
        <taxon>Paenibacillus</taxon>
    </lineage>
</organism>
<dbReference type="SMART" id="SM00060">
    <property type="entry name" value="FN3"/>
    <property type="match status" value="1"/>
</dbReference>
<dbReference type="InterPro" id="IPR011050">
    <property type="entry name" value="Pectin_lyase_fold/virulence"/>
</dbReference>
<keyword evidence="2" id="KW-0378">Hydrolase</keyword>
<dbReference type="InterPro" id="IPR018040">
    <property type="entry name" value="Pectinesterase_Tyr_AS"/>
</dbReference>
<dbReference type="Pfam" id="PF17957">
    <property type="entry name" value="Big_7"/>
    <property type="match status" value="1"/>
</dbReference>
<proteinExistence type="predicted"/>
<feature type="domain" description="Fibronectin type-III" evidence="7">
    <location>
        <begin position="48"/>
        <end position="144"/>
    </location>
</feature>
<reference evidence="8 9" key="1">
    <citation type="journal article" date="2024" name="Int. J. Syst. Evol. Microbiol.">
        <title>Paenibacillus hexagrammi sp. nov., a novel bacterium isolated from the gut content of Hexagrammos agrammus.</title>
        <authorList>
            <person name="Jung H.K."/>
            <person name="Kim D.G."/>
            <person name="Zin H."/>
            <person name="Park J."/>
            <person name="Jung H."/>
            <person name="Kim Y.O."/>
            <person name="Kong H.J."/>
            <person name="Kim J.W."/>
            <person name="Kim Y.S."/>
        </authorList>
    </citation>
    <scope>NUCLEOTIDE SEQUENCE [LARGE SCALE GENOMIC DNA]</scope>
    <source>
        <strain evidence="8 9">YPD9-1</strain>
    </source>
</reference>
<keyword evidence="1" id="KW-0479">Metal-binding</keyword>
<dbReference type="SUPFAM" id="SSF51126">
    <property type="entry name" value="Pectin lyase-like"/>
    <property type="match status" value="2"/>
</dbReference>
<dbReference type="InterPro" id="IPR052063">
    <property type="entry name" value="Polysaccharide_Lyase_1"/>
</dbReference>
<dbReference type="Proteomes" id="UP001649230">
    <property type="component" value="Chromosome"/>
</dbReference>
<dbReference type="PANTHER" id="PTHR42970">
    <property type="entry name" value="PECTATE LYASE C-RELATED"/>
    <property type="match status" value="1"/>
</dbReference>
<dbReference type="Gene3D" id="2.60.40.10">
    <property type="entry name" value="Immunoglobulins"/>
    <property type="match status" value="4"/>
</dbReference>
<dbReference type="PROSITE" id="PS50853">
    <property type="entry name" value="FN3"/>
    <property type="match status" value="1"/>
</dbReference>
<evidence type="ECO:0000256" key="2">
    <source>
        <dbReference type="ARBA" id="ARBA00022801"/>
    </source>
</evidence>
<feature type="signal peptide" evidence="6">
    <location>
        <begin position="1"/>
        <end position="28"/>
    </location>
</feature>
<dbReference type="InterPro" id="IPR000070">
    <property type="entry name" value="Pectinesterase_cat"/>
</dbReference>
<accession>A0ABY3SND9</accession>
<dbReference type="RefSeq" id="WP_235122134.1">
    <property type="nucleotide sequence ID" value="NZ_CP090978.1"/>
</dbReference>
<keyword evidence="9" id="KW-1185">Reference proteome</keyword>
<keyword evidence="6" id="KW-0732">Signal</keyword>
<evidence type="ECO:0000313" key="9">
    <source>
        <dbReference type="Proteomes" id="UP001649230"/>
    </source>
</evidence>
<dbReference type="InterPro" id="IPR012334">
    <property type="entry name" value="Pectin_lyas_fold"/>
</dbReference>
<evidence type="ECO:0000256" key="5">
    <source>
        <dbReference type="SAM" id="MobiDB-lite"/>
    </source>
</evidence>
<protein>
    <submittedName>
        <fullName evidence="8">Pectinesterase family protein</fullName>
    </submittedName>
</protein>
<feature type="chain" id="PRO_5047547559" evidence="6">
    <location>
        <begin position="29"/>
        <end position="1593"/>
    </location>
</feature>
<dbReference type="CDD" id="cd00063">
    <property type="entry name" value="FN3"/>
    <property type="match status" value="1"/>
</dbReference>
<dbReference type="Pfam" id="PF01095">
    <property type="entry name" value="Pectinesterase"/>
    <property type="match status" value="1"/>
</dbReference>